<sequence length="307" mass="33965">MEMTMQMIRSTFSALLVSLILTPLNSSAAEPDRNEPQAIDIVTREYTIEGPEKLDLGWHRFRFRNLGGQAHFVAFYKLVEGKTIEDQLREVVPVFDPLMEGLRSGELTKADIGPFLQEHMPAWGMQMTWAGGPGLMAPGKISYATIELTEPGIYLMECYVKAPDGQWHTSMGMLQQVEVTSERGGIPEPKADSEVSVRNAGIEAPTRLPAGPQTIRVNFLENPPGPVPFDLHLARLDSDTDLDKVAHWMDWSNVGGLRAPAPVEFVGGMEQLPAGNHGYVTVDLKPGRYLWISKSNAGEMNSTFEVE</sequence>
<dbReference type="Proteomes" id="UP000218427">
    <property type="component" value="Unassembled WGS sequence"/>
</dbReference>
<keyword evidence="1" id="KW-0732">Signal</keyword>
<comment type="caution">
    <text evidence="2">The sequence shown here is derived from an EMBL/GenBank/DDBJ whole genome shotgun (WGS) entry which is preliminary data.</text>
</comment>
<dbReference type="EMBL" id="LRFG02000004">
    <property type="protein sequence ID" value="PCO04791.1"/>
    <property type="molecule type" value="Genomic_DNA"/>
</dbReference>
<gene>
    <name evidence="2" type="ORF">AWR36_012400</name>
</gene>
<name>A0ABX4HY02_9GAMM</name>
<feature type="signal peptide" evidence="1">
    <location>
        <begin position="1"/>
        <end position="28"/>
    </location>
</feature>
<proteinExistence type="predicted"/>
<feature type="chain" id="PRO_5046011786" evidence="1">
    <location>
        <begin position="29"/>
        <end position="307"/>
    </location>
</feature>
<reference evidence="2" key="1">
    <citation type="submission" date="2017-08" db="EMBL/GenBank/DDBJ databases">
        <title>Microbulbifer marisrubri sp. nov., a halophilic alphaproteobacterium isolated from marine sediment of the Yellow Sea, China.</title>
        <authorList>
            <person name="Zhang G."/>
            <person name="Xiong Q."/>
        </authorList>
    </citation>
    <scope>NUCLEOTIDE SEQUENCE [LARGE SCALE GENOMIC DNA]</scope>
    <source>
        <strain evidence="2">WRN-8</strain>
    </source>
</reference>
<dbReference type="SUPFAM" id="SSF49503">
    <property type="entry name" value="Cupredoxins"/>
    <property type="match status" value="1"/>
</dbReference>
<evidence type="ECO:0000256" key="1">
    <source>
        <dbReference type="SAM" id="SignalP"/>
    </source>
</evidence>
<organism evidence="2 3">
    <name type="scientific">Microbulbifer flavimaris</name>
    <dbReference type="NCBI Taxonomy" id="1781068"/>
    <lineage>
        <taxon>Bacteria</taxon>
        <taxon>Pseudomonadati</taxon>
        <taxon>Pseudomonadota</taxon>
        <taxon>Gammaproteobacteria</taxon>
        <taxon>Cellvibrionales</taxon>
        <taxon>Microbulbiferaceae</taxon>
        <taxon>Microbulbifer</taxon>
    </lineage>
</organism>
<dbReference type="InterPro" id="IPR008972">
    <property type="entry name" value="Cupredoxin"/>
</dbReference>
<accession>A0ABX4HY02</accession>
<keyword evidence="3" id="KW-1185">Reference proteome</keyword>
<evidence type="ECO:0000313" key="3">
    <source>
        <dbReference type="Proteomes" id="UP000218427"/>
    </source>
</evidence>
<evidence type="ECO:0000313" key="2">
    <source>
        <dbReference type="EMBL" id="PCO04791.1"/>
    </source>
</evidence>
<protein>
    <submittedName>
        <fullName evidence="2">Uncharacterized protein</fullName>
    </submittedName>
</protein>